<dbReference type="GO" id="GO:0047274">
    <property type="term" value="F:galactinol-sucrose galactosyltransferase activity"/>
    <property type="evidence" value="ECO:0007669"/>
    <property type="project" value="UniProtKB-EC"/>
</dbReference>
<comment type="catalytic activity">
    <reaction evidence="1">
        <text>Hydrolysis of terminal, non-reducing alpha-D-galactose residues in alpha-D-galactosides, including galactose oligosaccharides, galactomannans and galactolipids.</text>
        <dbReference type="EC" id="3.2.1.22"/>
    </reaction>
</comment>
<accession>A0A7S9PTR7</accession>
<dbReference type="Proteomes" id="UP000594364">
    <property type="component" value="Chromosome 2"/>
</dbReference>
<dbReference type="GO" id="GO:0004557">
    <property type="term" value="F:alpha-galactosidase activity"/>
    <property type="evidence" value="ECO:0007669"/>
    <property type="project" value="UniProtKB-EC"/>
</dbReference>
<keyword evidence="6" id="KW-1185">Reference proteome</keyword>
<name>A0A7S9PTR7_EPIFF</name>
<evidence type="ECO:0000256" key="4">
    <source>
        <dbReference type="ARBA" id="ARBA00049426"/>
    </source>
</evidence>
<dbReference type="OrthoDB" id="4664297at2759"/>
<comment type="catalytic activity">
    <reaction evidence="4">
        <text>alpha-D-galactosyl-(1-&gt;3)-1D-myo-inositol + sucrose = raffinose + myo-inositol</text>
        <dbReference type="Rhea" id="RHEA:20161"/>
        <dbReference type="ChEBI" id="CHEBI:16634"/>
        <dbReference type="ChEBI" id="CHEBI:17268"/>
        <dbReference type="ChEBI" id="CHEBI:17505"/>
        <dbReference type="ChEBI" id="CHEBI:17992"/>
        <dbReference type="EC" id="2.4.1.82"/>
    </reaction>
</comment>
<evidence type="ECO:0000256" key="3">
    <source>
        <dbReference type="ARBA" id="ARBA00023277"/>
    </source>
</evidence>
<dbReference type="SUPFAM" id="SSF51445">
    <property type="entry name" value="(Trans)glycosidases"/>
    <property type="match status" value="1"/>
</dbReference>
<evidence type="ECO:0000313" key="5">
    <source>
        <dbReference type="EMBL" id="QPG96054.1"/>
    </source>
</evidence>
<proteinExistence type="inferred from homology"/>
<dbReference type="InterPro" id="IPR013785">
    <property type="entry name" value="Aldolase_TIM"/>
</dbReference>
<dbReference type="InterPro" id="IPR008811">
    <property type="entry name" value="Glycosyl_hydrolases_36"/>
</dbReference>
<gene>
    <name evidence="5" type="ORF">C2857_002993</name>
</gene>
<protein>
    <recommendedName>
        <fullName evidence="7">Alpha-galactosidase</fullName>
    </recommendedName>
</protein>
<evidence type="ECO:0000256" key="2">
    <source>
        <dbReference type="ARBA" id="ARBA00007240"/>
    </source>
</evidence>
<reference evidence="5 6" key="1">
    <citation type="journal article" date="2018" name="PLoS Genet.">
        <title>Repeat elements organise 3D genome structure and mediate transcription in the filamentous fungus Epichloe festucae.</title>
        <authorList>
            <person name="Winter D.J."/>
            <person name="Ganley A.R.D."/>
            <person name="Young C.A."/>
            <person name="Liachko I."/>
            <person name="Schardl C.L."/>
            <person name="Dupont P.Y."/>
            <person name="Berry D."/>
            <person name="Ram A."/>
            <person name="Scott B."/>
            <person name="Cox M.P."/>
        </authorList>
    </citation>
    <scope>NUCLEOTIDE SEQUENCE [LARGE SCALE GENOMIC DNA]</scope>
    <source>
        <strain evidence="5 6">Fl1</strain>
    </source>
</reference>
<dbReference type="InterPro" id="IPR017853">
    <property type="entry name" value="GH"/>
</dbReference>
<evidence type="ECO:0000313" key="6">
    <source>
        <dbReference type="Proteomes" id="UP000594364"/>
    </source>
</evidence>
<sequence length="860" mass="95526">MKALVQSYPPLGQVTVVKNSRPWLTVVLEVSIHRAQEPWEVSLWTSVDEGEWREANLGKTQQCLNPRMLQKQPAASTFLHFSGRLSMQKCASFTIKFRPSKNKTWDWVRDEQGLGDGIVLLQCPESLSDNSQPQIPDLNPEWKITSGVSQSPGTRLWTLRCSIQGSVGKDSSVRNIDIGTPWGSFLRWFALVRHRPSWLGPRQGTSRFLVDQTAIMCCFLSGQGKTMTLLAVSGVENMSVTFSSTDQNTISVHARNDSSSAGTVTVLISDGPDFDHTVASVMYEARNLVSTCTVPRGEHENGGEIHRKATATTRWEPEWYDGLGFCTWNSLGQHLSEEKLLDAIKELAQKKIHITNLIIDDNWQSIDRTGSDQSQYGWIEFEADKQAFPSGLENLVTNIRKSHPDIRHVLVWHALLGYWGGISPNGVIAKRYKTSIVAQGGESQRTLTVVAKENLSQFYDDFYTFLVRSGIDGVKTDGQVMLDLLKEAPDRRELSSTYLDEWSKASQKHFGKKAISCMSQFPLALFHSQLPRSPRERIVRNSDDYFPNEPASHPWHIWANAHNAIFTRFLNVVPDWDMFQSVHEHSEFHAAARCVSGGPIYITDVPGEHNVPLIKQMTAPTPLGRTIVLRPSSLGSSIQHYEKYEGGTLLKIGSYHGGASQAGTGILGVFNVSQRRINELVPLNCFPGIVPSVDYVIRAHTTGKVSGPISLELEQATSLITISLDMRAYEVLCAFPVTSFEGHKYIDGHAGLVGLTGKMTGCAALTTTSSILRPKTGRLALMCSLKAFGILGVFISTLPSMSIGDDFMVTIQDIPAPFETVERSGSDCHVLEIDVERAWELMDLTDLQRDEVTVKCSFNV</sequence>
<keyword evidence="3" id="KW-0119">Carbohydrate metabolism</keyword>
<dbReference type="PANTHER" id="PTHR31268">
    <property type="match status" value="1"/>
</dbReference>
<comment type="similarity">
    <text evidence="2">Belongs to the glycosyl hydrolases 36 family.</text>
</comment>
<dbReference type="PANTHER" id="PTHR31268:SF32">
    <property type="entry name" value="GALACTINOL--SUCROSE GALACTOSYLTRANSFERASE 2-RELATED"/>
    <property type="match status" value="1"/>
</dbReference>
<dbReference type="AlphaFoldDB" id="A0A7S9PTR7"/>
<dbReference type="Gene3D" id="3.20.20.70">
    <property type="entry name" value="Aldolase class I"/>
    <property type="match status" value="1"/>
</dbReference>
<evidence type="ECO:0008006" key="7">
    <source>
        <dbReference type="Google" id="ProtNLM"/>
    </source>
</evidence>
<dbReference type="Pfam" id="PF05691">
    <property type="entry name" value="Raffinose_syn"/>
    <property type="match status" value="1"/>
</dbReference>
<organism evidence="5 6">
    <name type="scientific">Epichloe festucae (strain Fl1)</name>
    <dbReference type="NCBI Taxonomy" id="877507"/>
    <lineage>
        <taxon>Eukaryota</taxon>
        <taxon>Fungi</taxon>
        <taxon>Dikarya</taxon>
        <taxon>Ascomycota</taxon>
        <taxon>Pezizomycotina</taxon>
        <taxon>Sordariomycetes</taxon>
        <taxon>Hypocreomycetidae</taxon>
        <taxon>Hypocreales</taxon>
        <taxon>Clavicipitaceae</taxon>
        <taxon>Epichloe</taxon>
    </lineage>
</organism>
<evidence type="ECO:0000256" key="1">
    <source>
        <dbReference type="ARBA" id="ARBA00001255"/>
    </source>
</evidence>
<dbReference type="EMBL" id="CP031386">
    <property type="protein sequence ID" value="QPG96054.1"/>
    <property type="molecule type" value="Genomic_DNA"/>
</dbReference>